<comment type="caution">
    <text evidence="2">The sequence shown here is derived from an EMBL/GenBank/DDBJ whole genome shotgun (WGS) entry which is preliminary data.</text>
</comment>
<reference evidence="2 3" key="1">
    <citation type="submission" date="2015-11" db="EMBL/GenBank/DDBJ databases">
        <title>Expanding the genomic diversity of Burkholderia species for the development of highly accurate diagnostics.</title>
        <authorList>
            <person name="Sahl J."/>
            <person name="Keim P."/>
            <person name="Wagner D."/>
        </authorList>
    </citation>
    <scope>NUCLEOTIDE SEQUENCE [LARGE SCALE GENOMIC DNA]</scope>
    <source>
        <strain evidence="2 3">MSMB2036</strain>
    </source>
</reference>
<evidence type="ECO:0000259" key="1">
    <source>
        <dbReference type="PROSITE" id="PS51688"/>
    </source>
</evidence>
<accession>A0A103QKI1</accession>
<evidence type="ECO:0000313" key="2">
    <source>
        <dbReference type="EMBL" id="KVG51100.1"/>
    </source>
</evidence>
<feature type="domain" description="Peptidase S74" evidence="1">
    <location>
        <begin position="1"/>
        <end position="84"/>
    </location>
</feature>
<dbReference type="AlphaFoldDB" id="A0A103QKI1"/>
<proteinExistence type="predicted"/>
<evidence type="ECO:0000313" key="3">
    <source>
        <dbReference type="Proteomes" id="UP000064029"/>
    </source>
</evidence>
<protein>
    <recommendedName>
        <fullName evidence="1">Peptidase S74 domain-containing protein</fullName>
    </recommendedName>
</protein>
<dbReference type="Proteomes" id="UP000064029">
    <property type="component" value="Unassembled WGS sequence"/>
</dbReference>
<name>A0A103QKI1_9BURK</name>
<organism evidence="2 3">
    <name type="scientific">Burkholderia ubonensis</name>
    <dbReference type="NCBI Taxonomy" id="101571"/>
    <lineage>
        <taxon>Bacteria</taxon>
        <taxon>Pseudomonadati</taxon>
        <taxon>Pseudomonadota</taxon>
        <taxon>Betaproteobacteria</taxon>
        <taxon>Burkholderiales</taxon>
        <taxon>Burkholderiaceae</taxon>
        <taxon>Burkholderia</taxon>
        <taxon>Burkholderia cepacia complex</taxon>
    </lineage>
</organism>
<sequence>MLLRPMEYSRREKALAGNRFPGFIAHEIQEQFPLVVRGTKDGTRIEAGEEIPDYQSVDYISLTAYLTAALQAAVNRIEALEKTACK</sequence>
<dbReference type="EMBL" id="LOXM01000320">
    <property type="protein sequence ID" value="KVG51100.1"/>
    <property type="molecule type" value="Genomic_DNA"/>
</dbReference>
<dbReference type="InterPro" id="IPR030392">
    <property type="entry name" value="S74_ICA"/>
</dbReference>
<gene>
    <name evidence="2" type="ORF">WJ33_11780</name>
</gene>
<dbReference type="PROSITE" id="PS51688">
    <property type="entry name" value="ICA"/>
    <property type="match status" value="1"/>
</dbReference>